<evidence type="ECO:0000256" key="8">
    <source>
        <dbReference type="ARBA" id="ARBA00022741"/>
    </source>
</evidence>
<dbReference type="GO" id="GO:0000139">
    <property type="term" value="C:Golgi membrane"/>
    <property type="evidence" value="ECO:0007669"/>
    <property type="project" value="UniProtKB-SubCell"/>
</dbReference>
<keyword evidence="4" id="KW-0813">Transport</keyword>
<protein>
    <submittedName>
        <fullName evidence="17">Protein white</fullName>
    </submittedName>
</protein>
<feature type="transmembrane region" description="Helical" evidence="15">
    <location>
        <begin position="377"/>
        <end position="397"/>
    </location>
</feature>
<dbReference type="GO" id="GO:0016887">
    <property type="term" value="F:ATP hydrolysis activity"/>
    <property type="evidence" value="ECO:0007669"/>
    <property type="project" value="InterPro"/>
</dbReference>
<dbReference type="Proteomes" id="UP000186817">
    <property type="component" value="Unassembled WGS sequence"/>
</dbReference>
<feature type="domain" description="ABC transporter" evidence="16">
    <location>
        <begin position="3"/>
        <end position="241"/>
    </location>
</feature>
<comment type="subcellular location">
    <subcellularLocation>
        <location evidence="2">Golgi apparatus membrane</location>
        <topology evidence="2">Single-pass type II membrane protein</topology>
    </subcellularLocation>
    <subcellularLocation>
        <location evidence="1">Membrane</location>
        <topology evidence="1">Multi-pass membrane protein</topology>
    </subcellularLocation>
</comment>
<dbReference type="GO" id="GO:0140359">
    <property type="term" value="F:ABC-type transporter activity"/>
    <property type="evidence" value="ECO:0007669"/>
    <property type="project" value="InterPro"/>
</dbReference>
<evidence type="ECO:0000256" key="2">
    <source>
        <dbReference type="ARBA" id="ARBA00004323"/>
    </source>
</evidence>
<feature type="region of interest" description="Disordered" evidence="14">
    <location>
        <begin position="673"/>
        <end position="696"/>
    </location>
</feature>
<feature type="transmembrane region" description="Helical" evidence="15">
    <location>
        <begin position="297"/>
        <end position="318"/>
    </location>
</feature>
<dbReference type="InterPro" id="IPR013525">
    <property type="entry name" value="ABC2_TM"/>
</dbReference>
<keyword evidence="9" id="KW-0067">ATP-binding</keyword>
<keyword evidence="5" id="KW-0328">Glycosyltransferase</keyword>
<evidence type="ECO:0000256" key="15">
    <source>
        <dbReference type="SAM" id="Phobius"/>
    </source>
</evidence>
<dbReference type="SMART" id="SM00382">
    <property type="entry name" value="AAA"/>
    <property type="match status" value="1"/>
</dbReference>
<accession>A0A1Q9D610</accession>
<dbReference type="Gene3D" id="3.40.50.300">
    <property type="entry name" value="P-loop containing nucleotide triphosphate hydrolases"/>
    <property type="match status" value="1"/>
</dbReference>
<evidence type="ECO:0000313" key="18">
    <source>
        <dbReference type="Proteomes" id="UP000186817"/>
    </source>
</evidence>
<evidence type="ECO:0000256" key="14">
    <source>
        <dbReference type="SAM" id="MobiDB-lite"/>
    </source>
</evidence>
<feature type="transmembrane region" description="Helical" evidence="15">
    <location>
        <begin position="339"/>
        <end position="365"/>
    </location>
</feature>
<comment type="similarity">
    <text evidence="3">Belongs to the glycosyltransferase 31 family.</text>
</comment>
<dbReference type="InterPro" id="IPR003439">
    <property type="entry name" value="ABC_transporter-like_ATP-bd"/>
</dbReference>
<dbReference type="AlphaFoldDB" id="A0A1Q9D610"/>
<evidence type="ECO:0000256" key="7">
    <source>
        <dbReference type="ARBA" id="ARBA00022692"/>
    </source>
</evidence>
<keyword evidence="10" id="KW-0735">Signal-anchor</keyword>
<evidence type="ECO:0000256" key="3">
    <source>
        <dbReference type="ARBA" id="ARBA00008661"/>
    </source>
</evidence>
<keyword evidence="18" id="KW-1185">Reference proteome</keyword>
<dbReference type="PROSITE" id="PS50893">
    <property type="entry name" value="ABC_TRANSPORTER_2"/>
    <property type="match status" value="1"/>
</dbReference>
<comment type="caution">
    <text evidence="17">The sequence shown here is derived from an EMBL/GenBank/DDBJ whole genome shotgun (WGS) entry which is preliminary data.</text>
</comment>
<feature type="transmembrane region" description="Helical" evidence="15">
    <location>
        <begin position="527"/>
        <end position="549"/>
    </location>
</feature>
<dbReference type="Gene3D" id="3.90.550.50">
    <property type="match status" value="1"/>
</dbReference>
<dbReference type="InterPro" id="IPR027417">
    <property type="entry name" value="P-loop_NTPase"/>
</dbReference>
<keyword evidence="11 15" id="KW-1133">Transmembrane helix</keyword>
<gene>
    <name evidence="17" type="primary">w</name>
    <name evidence="17" type="ORF">AK812_SmicGene27767</name>
</gene>
<dbReference type="Pfam" id="PF01061">
    <property type="entry name" value="ABC2_membrane"/>
    <property type="match status" value="1"/>
</dbReference>
<dbReference type="InterPro" id="IPR050352">
    <property type="entry name" value="ABCG_transporters"/>
</dbReference>
<keyword evidence="6" id="KW-0808">Transferase</keyword>
<evidence type="ECO:0000256" key="1">
    <source>
        <dbReference type="ARBA" id="ARBA00004141"/>
    </source>
</evidence>
<keyword evidence="7 15" id="KW-0812">Transmembrane</keyword>
<proteinExistence type="inferred from homology"/>
<keyword evidence="12" id="KW-0333">Golgi apparatus</keyword>
<dbReference type="Pfam" id="PF00005">
    <property type="entry name" value="ABC_tran"/>
    <property type="match status" value="1"/>
</dbReference>
<evidence type="ECO:0000256" key="9">
    <source>
        <dbReference type="ARBA" id="ARBA00022840"/>
    </source>
</evidence>
<evidence type="ECO:0000259" key="16">
    <source>
        <dbReference type="PROSITE" id="PS50893"/>
    </source>
</evidence>
<evidence type="ECO:0000256" key="6">
    <source>
        <dbReference type="ARBA" id="ARBA00022679"/>
    </source>
</evidence>
<dbReference type="GO" id="GO:0005524">
    <property type="term" value="F:ATP binding"/>
    <property type="evidence" value="ECO:0007669"/>
    <property type="project" value="UniProtKB-KW"/>
</dbReference>
<keyword evidence="13 15" id="KW-0472">Membrane</keyword>
<feature type="transmembrane region" description="Helical" evidence="15">
    <location>
        <begin position="265"/>
        <end position="285"/>
    </location>
</feature>
<reference evidence="17 18" key="1">
    <citation type="submission" date="2016-02" db="EMBL/GenBank/DDBJ databases">
        <title>Genome analysis of coral dinoflagellate symbionts highlights evolutionary adaptations to a symbiotic lifestyle.</title>
        <authorList>
            <person name="Aranda M."/>
            <person name="Li Y."/>
            <person name="Liew Y.J."/>
            <person name="Baumgarten S."/>
            <person name="Simakov O."/>
            <person name="Wilson M."/>
            <person name="Piel J."/>
            <person name="Ashoor H."/>
            <person name="Bougouffa S."/>
            <person name="Bajic V.B."/>
            <person name="Ryu T."/>
            <person name="Ravasi T."/>
            <person name="Bayer T."/>
            <person name="Micklem G."/>
            <person name="Kim H."/>
            <person name="Bhak J."/>
            <person name="Lajeunesse T.C."/>
            <person name="Voolstra C.R."/>
        </authorList>
    </citation>
    <scope>NUCLEOTIDE SEQUENCE [LARGE SCALE GENOMIC DNA]</scope>
    <source>
        <strain evidence="17 18">CCMP2467</strain>
    </source>
</reference>
<dbReference type="InterPro" id="IPR002659">
    <property type="entry name" value="Glyco_trans_31"/>
</dbReference>
<dbReference type="PANTHER" id="PTHR48041:SF139">
    <property type="entry name" value="PROTEIN SCARLET"/>
    <property type="match status" value="1"/>
</dbReference>
<dbReference type="InterPro" id="IPR003593">
    <property type="entry name" value="AAA+_ATPase"/>
</dbReference>
<dbReference type="GO" id="GO:0016758">
    <property type="term" value="F:hexosyltransferase activity"/>
    <property type="evidence" value="ECO:0007669"/>
    <property type="project" value="InterPro"/>
</dbReference>
<evidence type="ECO:0000313" key="17">
    <source>
        <dbReference type="EMBL" id="OLP90633.1"/>
    </source>
</evidence>
<name>A0A1Q9D610_SYMMI</name>
<keyword evidence="8" id="KW-0547">Nucleotide-binding</keyword>
<feature type="compositionally biased region" description="Low complexity" evidence="14">
    <location>
        <begin position="673"/>
        <end position="684"/>
    </location>
</feature>
<dbReference type="Pfam" id="PF01762">
    <property type="entry name" value="Galactosyl_T"/>
    <property type="match status" value="1"/>
</dbReference>
<feature type="transmembrane region" description="Helical" evidence="15">
    <location>
        <begin position="626"/>
        <end position="646"/>
    </location>
</feature>
<evidence type="ECO:0000256" key="10">
    <source>
        <dbReference type="ARBA" id="ARBA00022968"/>
    </source>
</evidence>
<evidence type="ECO:0000256" key="11">
    <source>
        <dbReference type="ARBA" id="ARBA00022989"/>
    </source>
</evidence>
<dbReference type="SUPFAM" id="SSF52540">
    <property type="entry name" value="P-loop containing nucleoside triphosphate hydrolases"/>
    <property type="match status" value="1"/>
</dbReference>
<evidence type="ECO:0000256" key="13">
    <source>
        <dbReference type="ARBA" id="ARBA00023136"/>
    </source>
</evidence>
<evidence type="ECO:0000256" key="5">
    <source>
        <dbReference type="ARBA" id="ARBA00022676"/>
    </source>
</evidence>
<feature type="transmembrane region" description="Helical" evidence="15">
    <location>
        <begin position="404"/>
        <end position="426"/>
    </location>
</feature>
<evidence type="ECO:0000256" key="4">
    <source>
        <dbReference type="ARBA" id="ARBA00022448"/>
    </source>
</evidence>
<dbReference type="OrthoDB" id="66620at2759"/>
<sequence>MNVAVEGLSITVAGGRKLLDEVNCVVQAGDMVALMGPSGAGKTTLLNSIVGRTITGLTEGGIYYDGAALSKVRSSVGYVTQDDIMYETLTPRENLTFAAIFILPKLSKESRQKEVESVIEKLNLKKCADTVVGSPGLVRGISGGERKRTNVALSLLGSPSLLLLDEPTSGLDSKMSDSLMRDVKQVTEQGCTVVATIHQPSEAVFTRFDKVLLLETGRTPLPEILLDLLEVPAEEAARAACTEKLGKLKQLSELVNVKRNKALTVVRAVQSVASALLIGLIFLQLERNMSSLSPRLFSSFLLVFAQFLFALLGVVNAFPAERAVFLRETQDKLYHPAAFYLAKVSIDTLMQCFFPILVVAISYPLIGFNGESADRVLWFYAIMAVVSNCGAGVGFMVSAAVPSVNLALSIAPGLIMPQLLLSGIFIKVEDLPQPFNALSYLMVARYAVQATVVNEFTCETKSSCDPAVWRQSPADQCDNSPCDFCCTSHEMMAAGGICPVLSCGDALVSLGMDEIWPMSDTSTEETIFFNLIALLVLMVFFRLQGLNILMCLDARVMDVVEECLNAEINVPYVVIGSTHYITSMPTPCAADDDSSFLTLQAQERGQHQSGAGHGHSHQQSSRSGGISGRMCWIWLFLAIVVLLQVWERAAGLASSSLSDSSMQFWKDFMKSAAEPTAAPPSESEGAAEDPTQTMQEASPPALLPVVQSLPQPAVQLPPQTKKPHYDLMIIIPASGSRDRNRMEAVRQTWVRQIDNTTGLCSRCKSKRTIKYFFILGDEATEEEKENRHLRDDEVLDSNGTAATSAGNRTKDQSDIIALSRCSSDYIRLAEKVRKAIRFVTTHFSFRLLLKTDTDSWIFLDTLMAYAEANDLFSRKRSVHAGDVRRGAKPQKPKSGGKNIDEVFNTKTGQDTYPVFAAGCGYLLTRNLCNFIALLAMEDPDLPSLTELPQEDVAVGFWLQALQHEKLKAPISPIAEGCRKNSGKRTKLIVDHYVSIVEMHRRASNLRQYGNPCGAGD</sequence>
<evidence type="ECO:0000256" key="12">
    <source>
        <dbReference type="ARBA" id="ARBA00023034"/>
    </source>
</evidence>
<dbReference type="PANTHER" id="PTHR48041">
    <property type="entry name" value="ABC TRANSPORTER G FAMILY MEMBER 28"/>
    <property type="match status" value="1"/>
</dbReference>
<dbReference type="EMBL" id="LSRX01000701">
    <property type="protein sequence ID" value="OLP90633.1"/>
    <property type="molecule type" value="Genomic_DNA"/>
</dbReference>
<organism evidence="17 18">
    <name type="scientific">Symbiodinium microadriaticum</name>
    <name type="common">Dinoflagellate</name>
    <name type="synonym">Zooxanthella microadriatica</name>
    <dbReference type="NCBI Taxonomy" id="2951"/>
    <lineage>
        <taxon>Eukaryota</taxon>
        <taxon>Sar</taxon>
        <taxon>Alveolata</taxon>
        <taxon>Dinophyceae</taxon>
        <taxon>Suessiales</taxon>
        <taxon>Symbiodiniaceae</taxon>
        <taxon>Symbiodinium</taxon>
    </lineage>
</organism>